<dbReference type="InterPro" id="IPR024096">
    <property type="entry name" value="NO_sig/Golgi_transp_ligand-bd"/>
</dbReference>
<dbReference type="InterPro" id="IPR011644">
    <property type="entry name" value="Heme_NO-bd"/>
</dbReference>
<protein>
    <submittedName>
        <fullName evidence="2">Guanylate cyclase</fullName>
    </submittedName>
</protein>
<dbReference type="EMBL" id="AP021889">
    <property type="protein sequence ID" value="BBP45420.1"/>
    <property type="molecule type" value="Genomic_DNA"/>
</dbReference>
<accession>A0A6F8PTW5</accession>
<organism evidence="2 3">
    <name type="scientific">Thiosulfatimonas sediminis</name>
    <dbReference type="NCBI Taxonomy" id="2675054"/>
    <lineage>
        <taxon>Bacteria</taxon>
        <taxon>Pseudomonadati</taxon>
        <taxon>Pseudomonadota</taxon>
        <taxon>Gammaproteobacteria</taxon>
        <taxon>Thiotrichales</taxon>
        <taxon>Piscirickettsiaceae</taxon>
        <taxon>Thiosulfatimonas</taxon>
    </lineage>
</organism>
<dbReference type="AlphaFoldDB" id="A0A6F8PTW5"/>
<evidence type="ECO:0000313" key="2">
    <source>
        <dbReference type="EMBL" id="BBP45420.1"/>
    </source>
</evidence>
<feature type="domain" description="Heme NO-binding" evidence="1">
    <location>
        <begin position="2"/>
        <end position="160"/>
    </location>
</feature>
<dbReference type="SUPFAM" id="SSF111126">
    <property type="entry name" value="Ligand-binding domain in the NO signalling and Golgi transport"/>
    <property type="match status" value="1"/>
</dbReference>
<reference evidence="3" key="1">
    <citation type="submission" date="2019-11" db="EMBL/GenBank/DDBJ databases">
        <title>Isolation and characterization of two novel species in the genus Thiomicrorhabdus.</title>
        <authorList>
            <person name="Mochizuki J."/>
            <person name="Kojima H."/>
            <person name="Fukui M."/>
        </authorList>
    </citation>
    <scope>NUCLEOTIDE SEQUENCE [LARGE SCALE GENOMIC DNA]</scope>
    <source>
        <strain evidence="3">aks77</strain>
    </source>
</reference>
<proteinExistence type="predicted"/>
<dbReference type="GO" id="GO:0020037">
    <property type="term" value="F:heme binding"/>
    <property type="evidence" value="ECO:0007669"/>
    <property type="project" value="InterPro"/>
</dbReference>
<dbReference type="RefSeq" id="WP_173271128.1">
    <property type="nucleotide sequence ID" value="NZ_AP021889.1"/>
</dbReference>
<keyword evidence="3" id="KW-1185">Reference proteome</keyword>
<gene>
    <name evidence="2" type="primary">hnoX</name>
    <name evidence="2" type="ORF">THMIRHAS_07930</name>
</gene>
<sequence length="183" mass="20888">MKGIVFSEFIELVEDKFGLEMADNIIEESNLPSQGAYTQVGTYDHTELITLVGKLSEHSGIAVEDLVTLFGEHLLQRFLALYPQFFENVNNCFDFLDTIENKVHIEVKKLYPEAELPSFDSQQSGQSMQLIYRSNRPFSALAYGLIRGSASYFKENIDIEMEDRSSDHKSFVVFTLTKKEDHA</sequence>
<dbReference type="InterPro" id="IPR038158">
    <property type="entry name" value="H-NOX_domain_sf"/>
</dbReference>
<dbReference type="Pfam" id="PF07700">
    <property type="entry name" value="HNOB"/>
    <property type="match status" value="1"/>
</dbReference>
<evidence type="ECO:0000259" key="1">
    <source>
        <dbReference type="Pfam" id="PF07700"/>
    </source>
</evidence>
<dbReference type="KEGG" id="tse:THMIRHAS_07930"/>
<dbReference type="Proteomes" id="UP000501726">
    <property type="component" value="Chromosome"/>
</dbReference>
<dbReference type="Gene3D" id="3.90.1520.10">
    <property type="entry name" value="H-NOX domain"/>
    <property type="match status" value="1"/>
</dbReference>
<evidence type="ECO:0000313" key="3">
    <source>
        <dbReference type="Proteomes" id="UP000501726"/>
    </source>
</evidence>
<name>A0A6F8PTW5_9GAMM</name>